<dbReference type="Gene3D" id="2.60.40.10">
    <property type="entry name" value="Immunoglobulins"/>
    <property type="match status" value="3"/>
</dbReference>
<evidence type="ECO:0000256" key="8">
    <source>
        <dbReference type="SAM" id="MobiDB-lite"/>
    </source>
</evidence>
<dbReference type="InterPro" id="IPR013783">
    <property type="entry name" value="Ig-like_fold"/>
</dbReference>
<evidence type="ECO:0000256" key="1">
    <source>
        <dbReference type="ARBA" id="ARBA00004167"/>
    </source>
</evidence>
<dbReference type="PROSITE" id="PS50835">
    <property type="entry name" value="IG_LIKE"/>
    <property type="match status" value="1"/>
</dbReference>
<keyword evidence="2" id="KW-0812">Transmembrane</keyword>
<evidence type="ECO:0000256" key="9">
    <source>
        <dbReference type="SAM" id="SignalP"/>
    </source>
</evidence>
<protein>
    <submittedName>
        <fullName evidence="11">Sialic acid-binding Ig-like lectin 8</fullName>
    </submittedName>
</protein>
<evidence type="ECO:0000256" key="5">
    <source>
        <dbReference type="ARBA" id="ARBA00022989"/>
    </source>
</evidence>
<evidence type="ECO:0000256" key="2">
    <source>
        <dbReference type="ARBA" id="ARBA00022692"/>
    </source>
</evidence>
<feature type="compositionally biased region" description="Basic residues" evidence="8">
    <location>
        <begin position="410"/>
        <end position="420"/>
    </location>
</feature>
<feature type="signal peptide" evidence="9">
    <location>
        <begin position="1"/>
        <end position="26"/>
    </location>
</feature>
<feature type="compositionally biased region" description="Polar residues" evidence="8">
    <location>
        <begin position="637"/>
        <end position="647"/>
    </location>
</feature>
<keyword evidence="4" id="KW-0130">Cell adhesion</keyword>
<evidence type="ECO:0000256" key="7">
    <source>
        <dbReference type="ARBA" id="ARBA00038361"/>
    </source>
</evidence>
<dbReference type="GO" id="GO:0007155">
    <property type="term" value="P:cell adhesion"/>
    <property type="evidence" value="ECO:0007669"/>
    <property type="project" value="UniProtKB-KW"/>
</dbReference>
<evidence type="ECO:0000313" key="11">
    <source>
        <dbReference type="EMBL" id="CAH2318678.1"/>
    </source>
</evidence>
<feature type="compositionally biased region" description="Pro residues" evidence="8">
    <location>
        <begin position="692"/>
        <end position="701"/>
    </location>
</feature>
<dbReference type="GO" id="GO:0033691">
    <property type="term" value="F:sialic acid binding"/>
    <property type="evidence" value="ECO:0007669"/>
    <property type="project" value="TreeGrafter"/>
</dbReference>
<dbReference type="Proteomes" id="UP001295444">
    <property type="component" value="Chromosome 10"/>
</dbReference>
<accession>A0AAD1WR23</accession>
<keyword evidence="12" id="KW-1185">Reference proteome</keyword>
<organism evidence="11 12">
    <name type="scientific">Pelobates cultripes</name>
    <name type="common">Western spadefoot toad</name>
    <dbReference type="NCBI Taxonomy" id="61616"/>
    <lineage>
        <taxon>Eukaryota</taxon>
        <taxon>Metazoa</taxon>
        <taxon>Chordata</taxon>
        <taxon>Craniata</taxon>
        <taxon>Vertebrata</taxon>
        <taxon>Euteleostomi</taxon>
        <taxon>Amphibia</taxon>
        <taxon>Batrachia</taxon>
        <taxon>Anura</taxon>
        <taxon>Pelobatoidea</taxon>
        <taxon>Pelobatidae</taxon>
        <taxon>Pelobates</taxon>
    </lineage>
</organism>
<proteinExistence type="inferred from homology"/>
<name>A0AAD1WR23_PELCU</name>
<keyword evidence="5" id="KW-1133">Transmembrane helix</keyword>
<reference evidence="11" key="1">
    <citation type="submission" date="2022-03" db="EMBL/GenBank/DDBJ databases">
        <authorList>
            <person name="Alioto T."/>
            <person name="Alioto T."/>
            <person name="Gomez Garrido J."/>
        </authorList>
    </citation>
    <scope>NUCLEOTIDE SEQUENCE</scope>
</reference>
<dbReference type="PANTHER" id="PTHR12035:SF125">
    <property type="entry name" value="SIALIC ACID-BINDING IG-LIKE LECTIN 5"/>
    <property type="match status" value="1"/>
</dbReference>
<dbReference type="GO" id="GO:0005886">
    <property type="term" value="C:plasma membrane"/>
    <property type="evidence" value="ECO:0007669"/>
    <property type="project" value="TreeGrafter"/>
</dbReference>
<dbReference type="AlphaFoldDB" id="A0AAD1WR23"/>
<evidence type="ECO:0000256" key="6">
    <source>
        <dbReference type="ARBA" id="ARBA00023136"/>
    </source>
</evidence>
<evidence type="ECO:0000313" key="12">
    <source>
        <dbReference type="Proteomes" id="UP001295444"/>
    </source>
</evidence>
<keyword evidence="6" id="KW-0472">Membrane</keyword>
<sequence length="701" mass="77744">MSLRRDYGYRFGIITIMFLLWKGIDCGRHDTDYKLSVPEHVTVQEGLCVTVPCIFTIDRTKTLSPGATGYWSKCVDRVSLYCHSHSESTNIKPTVQTTGTISDGDCSLTINNAAQHYAGKYGFRFEDNSEPTLKWTFIQRYLNVNITDLTEKPEIIITPQKNMVAGKSVTLTCKPPGTGKCPGTAPEITWGKLEKNNKAASDRYIICGGKNMTISQCKESAITFTPSQNDHRTSITCTATFPWVKKSPQSSVTLNVQYPPSISFSSDIQGQSATNDSVSVDNGGSVLFRYSVDSNPPANVTLMRGEERIVSTVTGQELILNLLNITLREAGTYTISASNQHGRNNKSVIVHAGHTNHTLLPHTHHTQPPHTQPYTSHTATTYSAIHVTQPPYTRHTSHTDTYTRHILSHTRHTQPPHTHHTQPPDTQPYTSHTASTYSAIHVTHSHHILSHTHHTQPPHTQPYTSHTATTYSAIHVTHSHHILRHTRHTTTIYTSHTASTYSAIHRAGLRCSGALCETILWRPPLLSVSFWTPSKNFRSIHNLSPPSPSTKPLHLFTKTPGHHFIKLLATPSPSLIPWPPLHQTPGHPFPFINPLQPLHQFPPTPLSALCPIHQPPDLLINPSHPFSQPSAPIHQPPTHSSILSHPFSQPPDPLINPFPPFLSPLPPFISPRPPHQSLPTPFLSPLPHSSPTFPPFQSPAN</sequence>
<keyword evidence="9" id="KW-0732">Signal</keyword>
<feature type="chain" id="PRO_5042139405" evidence="9">
    <location>
        <begin position="27"/>
        <end position="701"/>
    </location>
</feature>
<comment type="subcellular location">
    <subcellularLocation>
        <location evidence="1">Membrane</location>
        <topology evidence="1">Single-pass membrane protein</topology>
    </subcellularLocation>
</comment>
<evidence type="ECO:0000256" key="3">
    <source>
        <dbReference type="ARBA" id="ARBA00022734"/>
    </source>
</evidence>
<keyword evidence="3" id="KW-0430">Lectin</keyword>
<dbReference type="InterPro" id="IPR051036">
    <property type="entry name" value="SIGLEC"/>
</dbReference>
<gene>
    <name evidence="11" type="ORF">PECUL_23A039166</name>
</gene>
<dbReference type="InterPro" id="IPR036179">
    <property type="entry name" value="Ig-like_dom_sf"/>
</dbReference>
<dbReference type="GO" id="GO:0030246">
    <property type="term" value="F:carbohydrate binding"/>
    <property type="evidence" value="ECO:0007669"/>
    <property type="project" value="UniProtKB-KW"/>
</dbReference>
<dbReference type="InterPro" id="IPR007110">
    <property type="entry name" value="Ig-like_dom"/>
</dbReference>
<dbReference type="EMBL" id="OW240921">
    <property type="protein sequence ID" value="CAH2318678.1"/>
    <property type="molecule type" value="Genomic_DNA"/>
</dbReference>
<dbReference type="PANTHER" id="PTHR12035">
    <property type="entry name" value="SIALIC ACID BINDING IMMUNOGLOBULIN-LIKE LECTIN"/>
    <property type="match status" value="1"/>
</dbReference>
<comment type="similarity">
    <text evidence="7">Belongs to the immunoglobulin superfamily. SIGLEC (sialic acid binding Ig-like lectin) family.</text>
</comment>
<evidence type="ECO:0000256" key="4">
    <source>
        <dbReference type="ARBA" id="ARBA00022889"/>
    </source>
</evidence>
<dbReference type="SMART" id="SM00409">
    <property type="entry name" value="IG"/>
    <property type="match status" value="3"/>
</dbReference>
<feature type="region of interest" description="Disordered" evidence="8">
    <location>
        <begin position="410"/>
        <end position="432"/>
    </location>
</feature>
<dbReference type="InterPro" id="IPR003599">
    <property type="entry name" value="Ig_sub"/>
</dbReference>
<feature type="region of interest" description="Disordered" evidence="8">
    <location>
        <begin position="667"/>
        <end position="701"/>
    </location>
</feature>
<feature type="region of interest" description="Disordered" evidence="8">
    <location>
        <begin position="621"/>
        <end position="649"/>
    </location>
</feature>
<evidence type="ECO:0000259" key="10">
    <source>
        <dbReference type="PROSITE" id="PS50835"/>
    </source>
</evidence>
<feature type="domain" description="Ig-like" evidence="10">
    <location>
        <begin position="153"/>
        <end position="255"/>
    </location>
</feature>
<feature type="compositionally biased region" description="Pro residues" evidence="8">
    <location>
        <begin position="667"/>
        <end position="676"/>
    </location>
</feature>
<dbReference type="SUPFAM" id="SSF48726">
    <property type="entry name" value="Immunoglobulin"/>
    <property type="match status" value="3"/>
</dbReference>